<organism evidence="1">
    <name type="scientific">Phytophthora nicotianae</name>
    <name type="common">Potato buckeye rot agent</name>
    <name type="synonym">Phytophthora parasitica</name>
    <dbReference type="NCBI Taxonomy" id="4792"/>
    <lineage>
        <taxon>Eukaryota</taxon>
        <taxon>Sar</taxon>
        <taxon>Stramenopiles</taxon>
        <taxon>Oomycota</taxon>
        <taxon>Peronosporomycetes</taxon>
        <taxon>Peronosporales</taxon>
        <taxon>Peronosporaceae</taxon>
        <taxon>Phytophthora</taxon>
    </lineage>
</organism>
<protein>
    <submittedName>
        <fullName evidence="1">Uncharacterized protein</fullName>
    </submittedName>
</protein>
<name>W2N868_PHYNI</name>
<dbReference type="Proteomes" id="UP000054532">
    <property type="component" value="Unassembled WGS sequence"/>
</dbReference>
<gene>
    <name evidence="1" type="ORF">L914_10057</name>
</gene>
<evidence type="ECO:0000313" key="1">
    <source>
        <dbReference type="EMBL" id="ETM44735.1"/>
    </source>
</evidence>
<dbReference type="EMBL" id="KI693254">
    <property type="protein sequence ID" value="ETM44735.1"/>
    <property type="molecule type" value="Genomic_DNA"/>
</dbReference>
<sequence length="75" mass="8223">MVNYTTEDLKRAPFVGKKSCYTVPFCFAKGIVRTVLGSVVSFNLQCVALEPRISSNVDHNLLCVGYGQMPHQVSG</sequence>
<proteinExistence type="predicted"/>
<dbReference type="AlphaFoldDB" id="W2N868"/>
<reference evidence="1" key="1">
    <citation type="submission" date="2013-11" db="EMBL/GenBank/DDBJ databases">
        <title>The Genome Sequence of Phytophthora parasitica IAC_01/95.</title>
        <authorList>
            <consortium name="The Broad Institute Genomics Platform"/>
            <person name="Russ C."/>
            <person name="Tyler B."/>
            <person name="Panabieres F."/>
            <person name="Shan W."/>
            <person name="Tripathy S."/>
            <person name="Grunwald N."/>
            <person name="Machado M."/>
            <person name="Johnson C.S."/>
            <person name="Arredondo F."/>
            <person name="Hong C."/>
            <person name="Coffey M."/>
            <person name="Young S.K."/>
            <person name="Zeng Q."/>
            <person name="Gargeya S."/>
            <person name="Fitzgerald M."/>
            <person name="Abouelleil A."/>
            <person name="Alvarado L."/>
            <person name="Chapman S.B."/>
            <person name="Gainer-Dewar J."/>
            <person name="Goldberg J."/>
            <person name="Griggs A."/>
            <person name="Gujja S."/>
            <person name="Hansen M."/>
            <person name="Howarth C."/>
            <person name="Imamovic A."/>
            <person name="Ireland A."/>
            <person name="Larimer J."/>
            <person name="McCowan C."/>
            <person name="Murphy C."/>
            <person name="Pearson M."/>
            <person name="Poon T.W."/>
            <person name="Priest M."/>
            <person name="Roberts A."/>
            <person name="Saif S."/>
            <person name="Shea T."/>
            <person name="Sykes S."/>
            <person name="Wortman J."/>
            <person name="Nusbaum C."/>
            <person name="Birren B."/>
        </authorList>
    </citation>
    <scope>NUCLEOTIDE SEQUENCE [LARGE SCALE GENOMIC DNA]</scope>
    <source>
        <strain evidence="1">IAC_01/95</strain>
    </source>
</reference>
<accession>W2N868</accession>